<feature type="active site" description="Charge relay system" evidence="5">
    <location>
        <position position="177"/>
    </location>
</feature>
<feature type="active site" description="Charge relay system" evidence="5">
    <location>
        <position position="371"/>
    </location>
</feature>
<dbReference type="InterPro" id="IPR022398">
    <property type="entry name" value="Peptidase_S8_His-AS"/>
</dbReference>
<dbReference type="SUPFAM" id="SSF54897">
    <property type="entry name" value="Protease propeptides/inhibitors"/>
    <property type="match status" value="1"/>
</dbReference>
<evidence type="ECO:0000313" key="11">
    <source>
        <dbReference type="Proteomes" id="UP001597641"/>
    </source>
</evidence>
<dbReference type="RefSeq" id="WP_377484037.1">
    <property type="nucleotide sequence ID" value="NZ_JBHUOX010000006.1"/>
</dbReference>
<protein>
    <submittedName>
        <fullName evidence="10">S8 family serine peptidase</fullName>
    </submittedName>
</protein>
<dbReference type="PROSITE" id="PS51892">
    <property type="entry name" value="SUBTILASE"/>
    <property type="match status" value="1"/>
</dbReference>
<dbReference type="PROSITE" id="PS00137">
    <property type="entry name" value="SUBTILASE_HIS"/>
    <property type="match status" value="1"/>
</dbReference>
<evidence type="ECO:0000259" key="8">
    <source>
        <dbReference type="Pfam" id="PF00082"/>
    </source>
</evidence>
<dbReference type="Gene3D" id="3.30.70.80">
    <property type="entry name" value="Peptidase S8 propeptide/proteinase inhibitor I9"/>
    <property type="match status" value="1"/>
</dbReference>
<feature type="domain" description="Peptidase S8/S53" evidence="8">
    <location>
        <begin position="175"/>
        <end position="383"/>
    </location>
</feature>
<dbReference type="PANTHER" id="PTHR43806">
    <property type="entry name" value="PEPTIDASE S8"/>
    <property type="match status" value="1"/>
</dbReference>
<evidence type="ECO:0000256" key="7">
    <source>
        <dbReference type="SAM" id="SignalP"/>
    </source>
</evidence>
<evidence type="ECO:0000259" key="9">
    <source>
        <dbReference type="Pfam" id="PF05922"/>
    </source>
</evidence>
<reference evidence="11" key="1">
    <citation type="journal article" date="2019" name="Int. J. Syst. Evol. Microbiol.">
        <title>The Global Catalogue of Microorganisms (GCM) 10K type strain sequencing project: providing services to taxonomists for standard genome sequencing and annotation.</title>
        <authorList>
            <consortium name="The Broad Institute Genomics Platform"/>
            <consortium name="The Broad Institute Genome Sequencing Center for Infectious Disease"/>
            <person name="Wu L."/>
            <person name="Ma J."/>
        </authorList>
    </citation>
    <scope>NUCLEOTIDE SEQUENCE [LARGE SCALE GENOMIC DNA]</scope>
    <source>
        <strain evidence="11">KCTC 23984</strain>
    </source>
</reference>
<dbReference type="PROSITE" id="PS51257">
    <property type="entry name" value="PROKAR_LIPOPROTEIN"/>
    <property type="match status" value="1"/>
</dbReference>
<comment type="caution">
    <text evidence="10">The sequence shown here is derived from an EMBL/GenBank/DDBJ whole genome shotgun (WGS) entry which is preliminary data.</text>
</comment>
<dbReference type="InterPro" id="IPR015500">
    <property type="entry name" value="Peptidase_S8_subtilisin-rel"/>
</dbReference>
<dbReference type="Proteomes" id="UP001597641">
    <property type="component" value="Unassembled WGS sequence"/>
</dbReference>
<evidence type="ECO:0000256" key="1">
    <source>
        <dbReference type="ARBA" id="ARBA00011073"/>
    </source>
</evidence>
<feature type="active site" description="Charge relay system" evidence="5">
    <location>
        <position position="213"/>
    </location>
</feature>
<keyword evidence="7" id="KW-0732">Signal</keyword>
<evidence type="ECO:0000313" key="10">
    <source>
        <dbReference type="EMBL" id="MFD3000722.1"/>
    </source>
</evidence>
<keyword evidence="3 5" id="KW-0378">Hydrolase</keyword>
<dbReference type="Gene3D" id="3.40.50.200">
    <property type="entry name" value="Peptidase S8/S53 domain"/>
    <property type="match status" value="1"/>
</dbReference>
<keyword evidence="4 5" id="KW-0720">Serine protease</keyword>
<dbReference type="Pfam" id="PF05922">
    <property type="entry name" value="Inhibitor_I9"/>
    <property type="match status" value="1"/>
</dbReference>
<dbReference type="InterPro" id="IPR036852">
    <property type="entry name" value="Peptidase_S8/S53_dom_sf"/>
</dbReference>
<keyword evidence="2 5" id="KW-0645">Protease</keyword>
<dbReference type="InterPro" id="IPR010259">
    <property type="entry name" value="S8pro/Inhibitor_I9"/>
</dbReference>
<gene>
    <name evidence="10" type="ORF">ACFS7Z_10150</name>
</gene>
<name>A0ABW6BUR1_9BACT</name>
<keyword evidence="11" id="KW-1185">Reference proteome</keyword>
<evidence type="ECO:0000256" key="5">
    <source>
        <dbReference type="PROSITE-ProRule" id="PRU01240"/>
    </source>
</evidence>
<evidence type="ECO:0000256" key="6">
    <source>
        <dbReference type="RuleBase" id="RU003355"/>
    </source>
</evidence>
<sequence>MKNTIHFRGLMRSLMFSAAASVAACTFTACDNEAVDVAEPQAIVQTDGQNGAIIKGQYIVVFKKDETLRIDPSVTYAQRTEMVREMGQSIMAENGISGYQIEQAYGVAITGMAVKMSDEEAETLKSDSRVDYIEPDRIVMLAKPGSGGSSSPTQVTPYGIARVGSADGTGKTAWVIDTGIDLDHPDLKVDATRGYNAFTSGRDAGSLDDGNGHGSHVAGTIAALNNSIGVIGVAYGATVVPIKVLDSRGSGSYSGVIAGVDHVAAKGKAGDAANMSLGGPVSQALDDAVVAAASKGIYFAIAAGNDGVHANEASPARANGTYIFTVSAMNNTDTFASFSNFGNPPVDYCAPGVSINSTWKDGGYNTISGTSMASPHVAGILLLTGGKPATSGYVKGDPDGNADPIAHN</sequence>
<dbReference type="PROSITE" id="PS00138">
    <property type="entry name" value="SUBTILASE_SER"/>
    <property type="match status" value="1"/>
</dbReference>
<dbReference type="PRINTS" id="PR00723">
    <property type="entry name" value="SUBTILISIN"/>
</dbReference>
<proteinExistence type="inferred from homology"/>
<organism evidence="10 11">
    <name type="scientific">Pontibacter toksunensis</name>
    <dbReference type="NCBI Taxonomy" id="1332631"/>
    <lineage>
        <taxon>Bacteria</taxon>
        <taxon>Pseudomonadati</taxon>
        <taxon>Bacteroidota</taxon>
        <taxon>Cytophagia</taxon>
        <taxon>Cytophagales</taxon>
        <taxon>Hymenobacteraceae</taxon>
        <taxon>Pontibacter</taxon>
    </lineage>
</organism>
<dbReference type="EMBL" id="JBHUOX010000006">
    <property type="protein sequence ID" value="MFD3000722.1"/>
    <property type="molecule type" value="Genomic_DNA"/>
</dbReference>
<dbReference type="PANTHER" id="PTHR43806:SF66">
    <property type="entry name" value="SERIN ENDOPEPTIDASE"/>
    <property type="match status" value="1"/>
</dbReference>
<accession>A0ABW6BUR1</accession>
<dbReference type="InterPro" id="IPR023828">
    <property type="entry name" value="Peptidase_S8_Ser-AS"/>
</dbReference>
<evidence type="ECO:0000256" key="2">
    <source>
        <dbReference type="ARBA" id="ARBA00022670"/>
    </source>
</evidence>
<dbReference type="InterPro" id="IPR000209">
    <property type="entry name" value="Peptidase_S8/S53_dom"/>
</dbReference>
<evidence type="ECO:0000256" key="3">
    <source>
        <dbReference type="ARBA" id="ARBA00022801"/>
    </source>
</evidence>
<feature type="signal peptide" evidence="7">
    <location>
        <begin position="1"/>
        <end position="23"/>
    </location>
</feature>
<dbReference type="InterPro" id="IPR023827">
    <property type="entry name" value="Peptidase_S8_Asp-AS"/>
</dbReference>
<comment type="similarity">
    <text evidence="1 5 6">Belongs to the peptidase S8 family.</text>
</comment>
<feature type="chain" id="PRO_5045969646" evidence="7">
    <location>
        <begin position="24"/>
        <end position="408"/>
    </location>
</feature>
<dbReference type="SUPFAM" id="SSF52743">
    <property type="entry name" value="Subtilisin-like"/>
    <property type="match status" value="1"/>
</dbReference>
<dbReference type="PROSITE" id="PS00136">
    <property type="entry name" value="SUBTILASE_ASP"/>
    <property type="match status" value="1"/>
</dbReference>
<dbReference type="InterPro" id="IPR037045">
    <property type="entry name" value="S8pro/Inhibitor_I9_sf"/>
</dbReference>
<feature type="domain" description="Inhibitor I9" evidence="9">
    <location>
        <begin position="57"/>
        <end position="141"/>
    </location>
</feature>
<dbReference type="InterPro" id="IPR050131">
    <property type="entry name" value="Peptidase_S8_subtilisin-like"/>
</dbReference>
<evidence type="ECO:0000256" key="4">
    <source>
        <dbReference type="ARBA" id="ARBA00022825"/>
    </source>
</evidence>
<dbReference type="Pfam" id="PF00082">
    <property type="entry name" value="Peptidase_S8"/>
    <property type="match status" value="1"/>
</dbReference>